<evidence type="ECO:0000313" key="5">
    <source>
        <dbReference type="Proteomes" id="UP000004259"/>
    </source>
</evidence>
<comment type="caution">
    <text evidence="4">The sequence shown here is derived from an EMBL/GenBank/DDBJ whole genome shotgun (WGS) entry which is preliminary data.</text>
</comment>
<gene>
    <name evidence="4" type="ORF">CUS_5258</name>
</gene>
<keyword evidence="1" id="KW-0862">Zinc</keyword>
<feature type="compositionally biased region" description="Basic and acidic residues" evidence="2">
    <location>
        <begin position="104"/>
        <end position="115"/>
    </location>
</feature>
<proteinExistence type="predicted"/>
<evidence type="ECO:0000259" key="3">
    <source>
        <dbReference type="PROSITE" id="PS50966"/>
    </source>
</evidence>
<dbReference type="Proteomes" id="UP000004259">
    <property type="component" value="Unassembled WGS sequence"/>
</dbReference>
<keyword evidence="5" id="KW-1185">Reference proteome</keyword>
<name>E9SFJ2_RUMAL</name>
<feature type="domain" description="SWIM-type" evidence="3">
    <location>
        <begin position="57"/>
        <end position="89"/>
    </location>
</feature>
<accession>E9SFJ2</accession>
<evidence type="ECO:0000256" key="1">
    <source>
        <dbReference type="PROSITE-ProRule" id="PRU00325"/>
    </source>
</evidence>
<dbReference type="Pfam" id="PF04434">
    <property type="entry name" value="SWIM"/>
    <property type="match status" value="1"/>
</dbReference>
<evidence type="ECO:0000313" key="4">
    <source>
        <dbReference type="EMBL" id="EGC01972.1"/>
    </source>
</evidence>
<reference evidence="4 5" key="1">
    <citation type="submission" date="2011-02" db="EMBL/GenBank/DDBJ databases">
        <authorList>
            <person name="Nelson K.E."/>
            <person name="Sutton G."/>
            <person name="Torralba M."/>
            <person name="Durkin S."/>
            <person name="Harkins D."/>
            <person name="Montgomery R."/>
            <person name="Ziemer C."/>
            <person name="Klaassens E."/>
            <person name="Ocuiv P."/>
            <person name="Morrison M."/>
        </authorList>
    </citation>
    <scope>NUCLEOTIDE SEQUENCE [LARGE SCALE GENOMIC DNA]</scope>
    <source>
        <strain evidence="4 5">8</strain>
    </source>
</reference>
<sequence length="605" mass="67325">MTEKVQKLRQLIAAADEDALIGLANKGTYKRACKDAEGLTAEFEEGDDCITLNFGGETVTLRSPLENSTCSCPSRAVCRHIIGALVLMKGVIPADEAPAPAEKPAPEEKTEKPRPAETPAVKQVQAEPNAPQVKYLSDKDEARVHDCASLCRGLLGEILTDGLVRMPDDMPARIEAAAVRCHGLKAADAERVMRKVGGLLTAHLQRRASFSDHEFARKLCEADTLLAALEKGRLTEEALGEFRRSYEPLAGELSLLPIGARDVSGSEYKGEIYYFLDENRTSGGDFLTISDMRPTYYEDSTRSRRVPPLSPWDLGATLSSVMKSKLVLVGAKVSGEKLSSSAETKVASQTKASLNCPAVHKLIIDDFRQIAAELDEAGEYETDRMFFIHPTKCCYHRFDKYSQNFIMEIEDWRGCRIKVKAKFRAETRSFIELLEKIARRMVGNTDANYTILGTASVQNGELTIFPIEIYDFIDYFDDKQYFLPEKYDGTEAFGDYAERLLSLFTRLRNTLAFIVHCGLRSEIRDEDKLTKRAENCGMAHLAELTSALLDGASAYRHSLLGDAGSILQKMSALYEYIELGEKRLQTISALAKMQPEKLTEEQSPF</sequence>
<protein>
    <submittedName>
        <fullName evidence="4">SWIM zinc finger domain protein</fullName>
    </submittedName>
</protein>
<dbReference type="GO" id="GO:0008270">
    <property type="term" value="F:zinc ion binding"/>
    <property type="evidence" value="ECO:0007669"/>
    <property type="project" value="UniProtKB-KW"/>
</dbReference>
<dbReference type="InterPro" id="IPR007527">
    <property type="entry name" value="Znf_SWIM"/>
</dbReference>
<feature type="region of interest" description="Disordered" evidence="2">
    <location>
        <begin position="97"/>
        <end position="128"/>
    </location>
</feature>
<dbReference type="eggNOG" id="ENOG503441X">
    <property type="taxonomic scope" value="Bacteria"/>
</dbReference>
<dbReference type="RefSeq" id="WP_002851879.1">
    <property type="nucleotide sequence ID" value="NZ_ADKM02000118.1"/>
</dbReference>
<dbReference type="EMBL" id="ADKM02000118">
    <property type="protein sequence ID" value="EGC01972.1"/>
    <property type="molecule type" value="Genomic_DNA"/>
</dbReference>
<keyword evidence="1" id="KW-0479">Metal-binding</keyword>
<organism evidence="4 5">
    <name type="scientific">Ruminococcus albus 8</name>
    <dbReference type="NCBI Taxonomy" id="246199"/>
    <lineage>
        <taxon>Bacteria</taxon>
        <taxon>Bacillati</taxon>
        <taxon>Bacillota</taxon>
        <taxon>Clostridia</taxon>
        <taxon>Eubacteriales</taxon>
        <taxon>Oscillospiraceae</taxon>
        <taxon>Ruminococcus</taxon>
    </lineage>
</organism>
<dbReference type="AlphaFoldDB" id="E9SFJ2"/>
<evidence type="ECO:0000256" key="2">
    <source>
        <dbReference type="SAM" id="MobiDB-lite"/>
    </source>
</evidence>
<keyword evidence="1" id="KW-0863">Zinc-finger</keyword>
<dbReference type="PROSITE" id="PS50966">
    <property type="entry name" value="ZF_SWIM"/>
    <property type="match status" value="1"/>
</dbReference>
<dbReference type="STRING" id="246199.CUS_5258"/>
<dbReference type="OrthoDB" id="341498at2"/>